<protein>
    <recommendedName>
        <fullName evidence="3">Nephrocystin 3-like N-terminal domain-containing protein</fullName>
    </recommendedName>
</protein>
<feature type="domain" description="Nephrocystin 3-like N-terminal" evidence="3">
    <location>
        <begin position="398"/>
        <end position="559"/>
    </location>
</feature>
<evidence type="ECO:0000256" key="2">
    <source>
        <dbReference type="SAM" id="MobiDB-lite"/>
    </source>
</evidence>
<feature type="region of interest" description="Disordered" evidence="2">
    <location>
        <begin position="75"/>
        <end position="100"/>
    </location>
</feature>
<gene>
    <name evidence="4" type="ORF">B0T20DRAFT_72359</name>
</gene>
<evidence type="ECO:0000256" key="1">
    <source>
        <dbReference type="ARBA" id="ARBA00022737"/>
    </source>
</evidence>
<reference evidence="4" key="1">
    <citation type="journal article" date="2023" name="Mol. Phylogenet. Evol.">
        <title>Genome-scale phylogeny and comparative genomics of the fungal order Sordariales.</title>
        <authorList>
            <person name="Hensen N."/>
            <person name="Bonometti L."/>
            <person name="Westerberg I."/>
            <person name="Brannstrom I.O."/>
            <person name="Guillou S."/>
            <person name="Cros-Aarteil S."/>
            <person name="Calhoun S."/>
            <person name="Haridas S."/>
            <person name="Kuo A."/>
            <person name="Mondo S."/>
            <person name="Pangilinan J."/>
            <person name="Riley R."/>
            <person name="LaButti K."/>
            <person name="Andreopoulos B."/>
            <person name="Lipzen A."/>
            <person name="Chen C."/>
            <person name="Yan M."/>
            <person name="Daum C."/>
            <person name="Ng V."/>
            <person name="Clum A."/>
            <person name="Steindorff A."/>
            <person name="Ohm R.A."/>
            <person name="Martin F."/>
            <person name="Silar P."/>
            <person name="Natvig D.O."/>
            <person name="Lalanne C."/>
            <person name="Gautier V."/>
            <person name="Ament-Velasquez S.L."/>
            <person name="Kruys A."/>
            <person name="Hutchinson M.I."/>
            <person name="Powell A.J."/>
            <person name="Barry K."/>
            <person name="Miller A.N."/>
            <person name="Grigoriev I.V."/>
            <person name="Debuchy R."/>
            <person name="Gladieux P."/>
            <person name="Hiltunen Thoren M."/>
            <person name="Johannesson H."/>
        </authorList>
    </citation>
    <scope>NUCLEOTIDE SEQUENCE</scope>
    <source>
        <strain evidence="4">FGSC 1904</strain>
    </source>
</reference>
<dbReference type="InterPro" id="IPR027417">
    <property type="entry name" value="P-loop_NTPase"/>
</dbReference>
<comment type="caution">
    <text evidence="4">The sequence shown here is derived from an EMBL/GenBank/DDBJ whole genome shotgun (WGS) entry which is preliminary data.</text>
</comment>
<dbReference type="PANTHER" id="PTHR10039:SF17">
    <property type="entry name" value="FUNGAL STAND N-TERMINAL GOODBYE DOMAIN-CONTAINING PROTEIN-RELATED"/>
    <property type="match status" value="1"/>
</dbReference>
<sequence length="1047" mass="119149">MTSELRTWVFLNDEMTNDKPQRSRSVHSPKPSRVRQYLEAKFPLLGRRSRSKSSLRQFPSNESGLVSTLVEGARTDRLQSPPSNDNVSRPNTAPPHSYVLSPSDHSLWEDAIANIRNSKKDPQLVAFVEELGSQNTQGLSPNDIVHTIAAMIQGEVKRGAEDQYAVKSFISGFVEQTVSVINSFLAVGDVAVSFDPVHAALPWAAVRFVLVALVSSKELKERLIGGIAATSSLILQCESYRILYIDSEPDLRPPEHALCKLRDCILQAYHSSLMFLGFAHRCQQDSSSKHLKAVFRLEDMDNHVKNVLDSGRALERIADLCERHCDHLSRGKISSLHGIAQSSYEALELLRDQRPILLNIQQDLILSKLRIAEDAAFDHFTKTSEVECHPETRVALLQEMVEWASDPDSHTIFWLQGMAGTGKSTVSRTFARKLQMMGALGASFFFKRGDGDRGIARLFFPTIATQLAQQVSAFGWSLKERVEREPDIGNKSMELQFDKLLLQPLQTLGHPESSTFIIVIDALDECDPEIHATTIIRLLSRLKQGKGSSLRLKFFVTSRPEFPIRLEFDKIKGTYKDLALHHIHDDVITCDMEVYLDFELQRIRENYNRLQALDDRLAPDWPGQDRIRLLVRQAVPLFIFARTACLFIGDTYSNPEDQLRRVLEAQNVDHGSQLQKTYLLVLDRLLLEHSDSGLVECNEDKKRIVLESFREIVGSLVLLAYPLPLESLARLLKVPKRNIRDRLNSLHSVLDVPGIHNHASPVKILHLSFRDFLIDPKNQKISRFWIDEKETHAVLAAKCVDFLMEDGVLKKDICDLIYPGTMKHKISQKLVEERLPPAVQYSCLYWAHHVKASNKQIDDTGTVYTFLKKKFLFWLEALAIMDRITEGLLVIESLLDITNDTNARRTLEYLEDAKRFILYSRKEIQFNPLGVYTFGLVFAPKGSIVRKSFSHLLPSSLKVLEQPDHWSQRLYLNLPYDERVQNLIFSANGRFVACCSPNMVNVWDMTAGQHYPCIQLQGSSFQPAAFLRRKVHGRPSKHRRRSLCHCL</sequence>
<dbReference type="AlphaFoldDB" id="A0AAE0U5U1"/>
<evidence type="ECO:0000313" key="4">
    <source>
        <dbReference type="EMBL" id="KAK3392046.1"/>
    </source>
</evidence>
<dbReference type="Gene3D" id="3.40.50.300">
    <property type="entry name" value="P-loop containing nucleotide triphosphate hydrolases"/>
    <property type="match status" value="1"/>
</dbReference>
<keyword evidence="1" id="KW-0677">Repeat</keyword>
<dbReference type="EMBL" id="JAUTDP010000012">
    <property type="protein sequence ID" value="KAK3392046.1"/>
    <property type="molecule type" value="Genomic_DNA"/>
</dbReference>
<dbReference type="InterPro" id="IPR056884">
    <property type="entry name" value="NPHP3-like_N"/>
</dbReference>
<name>A0AAE0U5U1_SORBR</name>
<proteinExistence type="predicted"/>
<accession>A0AAE0U5U1</accession>
<organism evidence="4 5">
    <name type="scientific">Sordaria brevicollis</name>
    <dbReference type="NCBI Taxonomy" id="83679"/>
    <lineage>
        <taxon>Eukaryota</taxon>
        <taxon>Fungi</taxon>
        <taxon>Dikarya</taxon>
        <taxon>Ascomycota</taxon>
        <taxon>Pezizomycotina</taxon>
        <taxon>Sordariomycetes</taxon>
        <taxon>Sordariomycetidae</taxon>
        <taxon>Sordariales</taxon>
        <taxon>Sordariaceae</taxon>
        <taxon>Sordaria</taxon>
    </lineage>
</organism>
<dbReference type="PANTHER" id="PTHR10039">
    <property type="entry name" value="AMELOGENIN"/>
    <property type="match status" value="1"/>
</dbReference>
<reference evidence="4" key="2">
    <citation type="submission" date="2023-07" db="EMBL/GenBank/DDBJ databases">
        <authorList>
            <consortium name="Lawrence Berkeley National Laboratory"/>
            <person name="Haridas S."/>
            <person name="Hensen N."/>
            <person name="Bonometti L."/>
            <person name="Westerberg I."/>
            <person name="Brannstrom I.O."/>
            <person name="Guillou S."/>
            <person name="Cros-Aarteil S."/>
            <person name="Calhoun S."/>
            <person name="Kuo A."/>
            <person name="Mondo S."/>
            <person name="Pangilinan J."/>
            <person name="Riley R."/>
            <person name="LaButti K."/>
            <person name="Andreopoulos B."/>
            <person name="Lipzen A."/>
            <person name="Chen C."/>
            <person name="Yanf M."/>
            <person name="Daum C."/>
            <person name="Ng V."/>
            <person name="Clum A."/>
            <person name="Steindorff A."/>
            <person name="Ohm R."/>
            <person name="Martin F."/>
            <person name="Silar P."/>
            <person name="Natvig D."/>
            <person name="Lalanne C."/>
            <person name="Gautier V."/>
            <person name="Ament-velasquez S.L."/>
            <person name="Kruys A."/>
            <person name="Hutchinson M.I."/>
            <person name="Powell A.J."/>
            <person name="Barry K."/>
            <person name="Miller A.N."/>
            <person name="Grigoriev I.V."/>
            <person name="Debuchy R."/>
            <person name="Gladieux P."/>
            <person name="Thoren M.H."/>
            <person name="Johannesson H."/>
        </authorList>
    </citation>
    <scope>NUCLEOTIDE SEQUENCE</scope>
    <source>
        <strain evidence="4">FGSC 1904</strain>
    </source>
</reference>
<dbReference type="Proteomes" id="UP001281003">
    <property type="component" value="Unassembled WGS sequence"/>
</dbReference>
<dbReference type="SUPFAM" id="SSF52540">
    <property type="entry name" value="P-loop containing nucleoside triphosphate hydrolases"/>
    <property type="match status" value="1"/>
</dbReference>
<dbReference type="Pfam" id="PF24883">
    <property type="entry name" value="NPHP3_N"/>
    <property type="match status" value="1"/>
</dbReference>
<feature type="compositionally biased region" description="Polar residues" evidence="2">
    <location>
        <begin position="78"/>
        <end position="91"/>
    </location>
</feature>
<evidence type="ECO:0000259" key="3">
    <source>
        <dbReference type="Pfam" id="PF24883"/>
    </source>
</evidence>
<evidence type="ECO:0000313" key="5">
    <source>
        <dbReference type="Proteomes" id="UP001281003"/>
    </source>
</evidence>
<keyword evidence="5" id="KW-1185">Reference proteome</keyword>